<organism evidence="1 2">
    <name type="scientific">Batrachochytrium salamandrivorans</name>
    <dbReference type="NCBI Taxonomy" id="1357716"/>
    <lineage>
        <taxon>Eukaryota</taxon>
        <taxon>Fungi</taxon>
        <taxon>Fungi incertae sedis</taxon>
        <taxon>Chytridiomycota</taxon>
        <taxon>Chytridiomycota incertae sedis</taxon>
        <taxon>Chytridiomycetes</taxon>
        <taxon>Rhizophydiales</taxon>
        <taxon>Rhizophydiales incertae sedis</taxon>
        <taxon>Batrachochytrium</taxon>
    </lineage>
</organism>
<dbReference type="PANTHER" id="PTHR28159:SF1">
    <property type="entry name" value="TRAFFICKING PROTEIN PARTICLE COMPLEX II-SPECIFIC SUBUNIT 65"/>
    <property type="match status" value="1"/>
</dbReference>
<dbReference type="EMBL" id="JAFCIX010000306">
    <property type="protein sequence ID" value="KAH6595453.1"/>
    <property type="molecule type" value="Genomic_DNA"/>
</dbReference>
<dbReference type="InterPro" id="IPR024662">
    <property type="entry name" value="Trs65"/>
</dbReference>
<reference evidence="1 2" key="1">
    <citation type="submission" date="2021-02" db="EMBL/GenBank/DDBJ databases">
        <title>Variation within the Batrachochytrium salamandrivorans European outbreak.</title>
        <authorList>
            <person name="Kelly M."/>
            <person name="Pasmans F."/>
            <person name="Shea T.P."/>
            <person name="Munoz J.F."/>
            <person name="Carranza S."/>
            <person name="Cuomo C.A."/>
            <person name="Martel A."/>
        </authorList>
    </citation>
    <scope>NUCLEOTIDE SEQUENCE [LARGE SCALE GENOMIC DNA]</scope>
    <source>
        <strain evidence="1 2">AMFP18/2</strain>
    </source>
</reference>
<dbReference type="Proteomes" id="UP001648503">
    <property type="component" value="Unassembled WGS sequence"/>
</dbReference>
<evidence type="ECO:0008006" key="3">
    <source>
        <dbReference type="Google" id="ProtNLM"/>
    </source>
</evidence>
<name>A0ABQ8FBP5_9FUNG</name>
<evidence type="ECO:0000313" key="1">
    <source>
        <dbReference type="EMBL" id="KAH6595453.1"/>
    </source>
</evidence>
<dbReference type="PANTHER" id="PTHR28159">
    <property type="entry name" value="TRAFFICKING PROTEIN PARTICLE COMPLEX II-SPECIFIC SUBUNIT 65"/>
    <property type="match status" value="1"/>
</dbReference>
<protein>
    <recommendedName>
        <fullName evidence="3">CFA20 domain-containing protein</fullName>
    </recommendedName>
</protein>
<comment type="caution">
    <text evidence="1">The sequence shown here is derived from an EMBL/GenBank/DDBJ whole genome shotgun (WGS) entry which is preliminary data.</text>
</comment>
<evidence type="ECO:0000313" key="2">
    <source>
        <dbReference type="Proteomes" id="UP001648503"/>
    </source>
</evidence>
<gene>
    <name evidence="1" type="ORF">BASA50_005805</name>
</gene>
<keyword evidence="2" id="KW-1185">Reference proteome</keyword>
<accession>A0ABQ8FBP5</accession>
<sequence length="291" mass="32948">MRPTQALATAFKKTVSISLKISPAFSILINTKTSGPNNNMLLAVSIKKPHEFLGVFSVDIKDVQAQMINALITPTPHSTEFYWTRLNQAFITHSLVIRSHLRMDSSPSSTGSLVQNIQDHPSPQGINRVRLVFILINLHPRIIGCSGSHFTSVWNAKLQMGPQGELPFSVKIPAFHGRQFEFVKISCVSMMDMPTRQDGIEFSFHVMSDVVLRRVFRVQVSIVNYTSKDCSLSLFTIMSLQPSDLNRSSSRDSFPRLHWDTDDLIGRYTQQHHEEVSIACLESRMDLRYDL</sequence>
<proteinExistence type="predicted"/>